<organism evidence="2 3">
    <name type="scientific">Citrus sinensis</name>
    <name type="common">Sweet orange</name>
    <name type="synonym">Citrus aurantium var. sinensis</name>
    <dbReference type="NCBI Taxonomy" id="2711"/>
    <lineage>
        <taxon>Eukaryota</taxon>
        <taxon>Viridiplantae</taxon>
        <taxon>Streptophyta</taxon>
        <taxon>Embryophyta</taxon>
        <taxon>Tracheophyta</taxon>
        <taxon>Spermatophyta</taxon>
        <taxon>Magnoliopsida</taxon>
        <taxon>eudicotyledons</taxon>
        <taxon>Gunneridae</taxon>
        <taxon>Pentapetalae</taxon>
        <taxon>rosids</taxon>
        <taxon>malvids</taxon>
        <taxon>Sapindales</taxon>
        <taxon>Rutaceae</taxon>
        <taxon>Aurantioideae</taxon>
        <taxon>Citrus</taxon>
    </lineage>
</organism>
<proteinExistence type="predicted"/>
<evidence type="ECO:0008006" key="4">
    <source>
        <dbReference type="Google" id="ProtNLM"/>
    </source>
</evidence>
<feature type="compositionally biased region" description="Low complexity" evidence="1">
    <location>
        <begin position="31"/>
        <end position="49"/>
    </location>
</feature>
<dbReference type="Proteomes" id="UP000027120">
    <property type="component" value="Unassembled WGS sequence"/>
</dbReference>
<dbReference type="GO" id="GO:0005739">
    <property type="term" value="C:mitochondrion"/>
    <property type="evidence" value="ECO:0007669"/>
    <property type="project" value="InterPro"/>
</dbReference>
<dbReference type="PANTHER" id="PTHR35316:SF1">
    <property type="entry name" value="28S RIBOSOMAL S34 PROTEIN"/>
    <property type="match status" value="1"/>
</dbReference>
<dbReference type="SMR" id="A0A067D6V9"/>
<evidence type="ECO:0000313" key="3">
    <source>
        <dbReference type="Proteomes" id="UP000027120"/>
    </source>
</evidence>
<reference evidence="2 3" key="1">
    <citation type="submission" date="2014-04" db="EMBL/GenBank/DDBJ databases">
        <authorList>
            <consortium name="International Citrus Genome Consortium"/>
            <person name="Gmitter F."/>
            <person name="Chen C."/>
            <person name="Farmerie W."/>
            <person name="Harkins T."/>
            <person name="Desany B."/>
            <person name="Mohiuddin M."/>
            <person name="Kodira C."/>
            <person name="Borodovsky M."/>
            <person name="Lomsadze A."/>
            <person name="Burns P."/>
            <person name="Jenkins J."/>
            <person name="Prochnik S."/>
            <person name="Shu S."/>
            <person name="Chapman J."/>
            <person name="Pitluck S."/>
            <person name="Schmutz J."/>
            <person name="Rokhsar D."/>
        </authorList>
    </citation>
    <scope>NUCLEOTIDE SEQUENCE</scope>
</reference>
<accession>A0A067D6V9</accession>
<protein>
    <recommendedName>
        <fullName evidence="4">Mitochondrial 28S ribosomal protein S34</fullName>
    </recommendedName>
</protein>
<feature type="region of interest" description="Disordered" evidence="1">
    <location>
        <begin position="31"/>
        <end position="55"/>
    </location>
</feature>
<sequence>MTSLASKASQNQYQTLGLLRLSLNFLKSFSTTTSASPSTPSPAPASSSTKPKRRKKKNLFEVAQFLPNWGIGYHMAKTHWANVSYEITKINLYKDGKHGKAWGIVHKDGLPATDAPRKISGVHKRCWRYIPSLSKSVESTPKVTAPKEIAPTAEVQAA</sequence>
<evidence type="ECO:0000256" key="1">
    <source>
        <dbReference type="SAM" id="MobiDB-lite"/>
    </source>
</evidence>
<dbReference type="InterPro" id="IPR032053">
    <property type="entry name" value="Ribosomal_mS34"/>
</dbReference>
<dbReference type="GO" id="GO:0003735">
    <property type="term" value="F:structural constituent of ribosome"/>
    <property type="evidence" value="ECO:0007669"/>
    <property type="project" value="InterPro"/>
</dbReference>
<evidence type="ECO:0000313" key="2">
    <source>
        <dbReference type="EMBL" id="KDO37280.1"/>
    </source>
</evidence>
<dbReference type="PANTHER" id="PTHR35316">
    <property type="entry name" value="28S RIBOSOMAL S34 PROTEIN"/>
    <property type="match status" value="1"/>
</dbReference>
<dbReference type="AlphaFoldDB" id="A0A067D6V9"/>
<gene>
    <name evidence="2" type="ORF">CISIN_1g031513mg</name>
</gene>
<name>A0A067D6V9_CITSI</name>
<dbReference type="Pfam" id="PF16053">
    <property type="entry name" value="MRP-S34"/>
    <property type="match status" value="1"/>
</dbReference>
<dbReference type="STRING" id="2711.A0A067D6V9"/>
<dbReference type="EMBL" id="KK791260">
    <property type="protein sequence ID" value="KDO37280.1"/>
    <property type="molecule type" value="Genomic_DNA"/>
</dbReference>
<keyword evidence="3" id="KW-1185">Reference proteome</keyword>